<keyword evidence="5" id="KW-1185">Reference proteome</keyword>
<dbReference type="InterPro" id="IPR004172">
    <property type="entry name" value="L27_dom"/>
</dbReference>
<feature type="domain" description="PDZ" evidence="3">
    <location>
        <begin position="444"/>
        <end position="524"/>
    </location>
</feature>
<evidence type="ECO:0000313" key="6">
    <source>
        <dbReference type="RefSeq" id="XP_015174258.1"/>
    </source>
</evidence>
<evidence type="ECO:0000256" key="1">
    <source>
        <dbReference type="ARBA" id="ARBA00022553"/>
    </source>
</evidence>
<feature type="compositionally biased region" description="Basic and acidic residues" evidence="2">
    <location>
        <begin position="1446"/>
        <end position="1478"/>
    </location>
</feature>
<feature type="compositionally biased region" description="Basic and acidic residues" evidence="2">
    <location>
        <begin position="1336"/>
        <end position="1357"/>
    </location>
</feature>
<dbReference type="CDD" id="cd06667">
    <property type="entry name" value="PDZ2_MUPP1-like"/>
    <property type="match status" value="1"/>
</dbReference>
<dbReference type="CDD" id="cd06689">
    <property type="entry name" value="PDZ1_MUPP1-like"/>
    <property type="match status" value="1"/>
</dbReference>
<dbReference type="SMART" id="SM00228">
    <property type="entry name" value="PDZ"/>
    <property type="match status" value="10"/>
</dbReference>
<dbReference type="RefSeq" id="XP_015174259.1">
    <property type="nucleotide sequence ID" value="XM_015318773.1"/>
</dbReference>
<dbReference type="CDD" id="cd06671">
    <property type="entry name" value="PDZ7_MUPP1-PD6_PATJ-like"/>
    <property type="match status" value="1"/>
</dbReference>
<dbReference type="InterPro" id="IPR036034">
    <property type="entry name" value="PDZ_sf"/>
</dbReference>
<proteinExistence type="predicted"/>
<dbReference type="PROSITE" id="PS51022">
    <property type="entry name" value="L27"/>
    <property type="match status" value="1"/>
</dbReference>
<feature type="region of interest" description="Disordered" evidence="2">
    <location>
        <begin position="1119"/>
        <end position="1277"/>
    </location>
</feature>
<feature type="compositionally biased region" description="Basic and acidic residues" evidence="2">
    <location>
        <begin position="1406"/>
        <end position="1417"/>
    </location>
</feature>
<feature type="compositionally biased region" description="Acidic residues" evidence="2">
    <location>
        <begin position="1266"/>
        <end position="1277"/>
    </location>
</feature>
<dbReference type="Pfam" id="PF00595">
    <property type="entry name" value="PDZ"/>
    <property type="match status" value="10"/>
</dbReference>
<feature type="compositionally biased region" description="Basic and acidic residues" evidence="2">
    <location>
        <begin position="1893"/>
        <end position="1906"/>
    </location>
</feature>
<dbReference type="PROSITE" id="PS50106">
    <property type="entry name" value="PDZ"/>
    <property type="match status" value="10"/>
</dbReference>
<feature type="compositionally biased region" description="Basic and acidic residues" evidence="2">
    <location>
        <begin position="2829"/>
        <end position="2865"/>
    </location>
</feature>
<feature type="domain" description="PDZ" evidence="3">
    <location>
        <begin position="2624"/>
        <end position="2707"/>
    </location>
</feature>
<feature type="compositionally biased region" description="Acidic residues" evidence="2">
    <location>
        <begin position="1181"/>
        <end position="1191"/>
    </location>
</feature>
<feature type="region of interest" description="Disordered" evidence="2">
    <location>
        <begin position="1308"/>
        <end position="1478"/>
    </location>
</feature>
<feature type="domain" description="PDZ" evidence="3">
    <location>
        <begin position="2740"/>
        <end position="2823"/>
    </location>
</feature>
<gene>
    <name evidence="6 7" type="primary">LOC107065261</name>
</gene>
<dbReference type="InterPro" id="IPR001478">
    <property type="entry name" value="PDZ"/>
</dbReference>
<dbReference type="SMART" id="SM00569">
    <property type="entry name" value="L27"/>
    <property type="match status" value="1"/>
</dbReference>
<keyword evidence="1" id="KW-0597">Phosphoprotein</keyword>
<dbReference type="SUPFAM" id="SSF50156">
    <property type="entry name" value="PDZ domain-like"/>
    <property type="match status" value="10"/>
</dbReference>
<feature type="compositionally biased region" description="Basic and acidic residues" evidence="2">
    <location>
        <begin position="1919"/>
        <end position="1946"/>
    </location>
</feature>
<dbReference type="InterPro" id="IPR051342">
    <property type="entry name" value="PDZ_scaffold"/>
</dbReference>
<dbReference type="CDD" id="cd06791">
    <property type="entry name" value="PDZ3_MUPP1-like"/>
    <property type="match status" value="1"/>
</dbReference>
<feature type="compositionally biased region" description="Pro residues" evidence="2">
    <location>
        <begin position="389"/>
        <end position="405"/>
    </location>
</feature>
<evidence type="ECO:0000313" key="7">
    <source>
        <dbReference type="RefSeq" id="XP_015174259.1"/>
    </source>
</evidence>
<feature type="compositionally biased region" description="Low complexity" evidence="2">
    <location>
        <begin position="1907"/>
        <end position="1918"/>
    </location>
</feature>
<dbReference type="CDD" id="cd06668">
    <property type="entry name" value="PDZ4_MUPP1-like"/>
    <property type="match status" value="1"/>
</dbReference>
<dbReference type="Gene3D" id="1.10.287.650">
    <property type="entry name" value="L27 domain"/>
    <property type="match status" value="1"/>
</dbReference>
<accession>A0ABM1I222</accession>
<feature type="compositionally biased region" description="Low complexity" evidence="2">
    <location>
        <begin position="1383"/>
        <end position="1399"/>
    </location>
</feature>
<feature type="region of interest" description="Disordered" evidence="2">
    <location>
        <begin position="2429"/>
        <end position="2572"/>
    </location>
</feature>
<dbReference type="CDD" id="cd06669">
    <property type="entry name" value="PDZ5_MUPP1-like"/>
    <property type="match status" value="1"/>
</dbReference>
<protein>
    <submittedName>
        <fullName evidence="6 7">Uncharacterized protein LOC107065261 isoform X1</fullName>
    </submittedName>
</protein>
<feature type="compositionally biased region" description="Basic and acidic residues" evidence="2">
    <location>
        <begin position="2481"/>
        <end position="2492"/>
    </location>
</feature>
<feature type="compositionally biased region" description="Low complexity" evidence="2">
    <location>
        <begin position="2006"/>
        <end position="2026"/>
    </location>
</feature>
<feature type="compositionally biased region" description="Low complexity" evidence="2">
    <location>
        <begin position="2541"/>
        <end position="2552"/>
    </location>
</feature>
<feature type="region of interest" description="Disordered" evidence="2">
    <location>
        <begin position="1892"/>
        <end position="1946"/>
    </location>
</feature>
<evidence type="ECO:0000313" key="5">
    <source>
        <dbReference type="Proteomes" id="UP000694924"/>
    </source>
</evidence>
<feature type="compositionally biased region" description="Basic and acidic residues" evidence="2">
    <location>
        <begin position="2429"/>
        <end position="2439"/>
    </location>
</feature>
<feature type="region of interest" description="Disordered" evidence="2">
    <location>
        <begin position="2826"/>
        <end position="2865"/>
    </location>
</feature>
<dbReference type="CDD" id="cd23064">
    <property type="entry name" value="PDZ3_INAD-like"/>
    <property type="match status" value="1"/>
</dbReference>
<feature type="region of interest" description="Disordered" evidence="2">
    <location>
        <begin position="2241"/>
        <end position="2269"/>
    </location>
</feature>
<evidence type="ECO:0000256" key="2">
    <source>
        <dbReference type="SAM" id="MobiDB-lite"/>
    </source>
</evidence>
<dbReference type="InterPro" id="IPR036892">
    <property type="entry name" value="L27_dom_sf"/>
</dbReference>
<feature type="compositionally biased region" description="Acidic residues" evidence="2">
    <location>
        <begin position="1203"/>
        <end position="1215"/>
    </location>
</feature>
<feature type="region of interest" description="Disordered" evidence="2">
    <location>
        <begin position="2193"/>
        <end position="2229"/>
    </location>
</feature>
<organism evidence="5 7">
    <name type="scientific">Polistes dominula</name>
    <name type="common">European paper wasp</name>
    <name type="synonym">Vespa dominula</name>
    <dbReference type="NCBI Taxonomy" id="743375"/>
    <lineage>
        <taxon>Eukaryota</taxon>
        <taxon>Metazoa</taxon>
        <taxon>Ecdysozoa</taxon>
        <taxon>Arthropoda</taxon>
        <taxon>Hexapoda</taxon>
        <taxon>Insecta</taxon>
        <taxon>Pterygota</taxon>
        <taxon>Neoptera</taxon>
        <taxon>Endopterygota</taxon>
        <taxon>Hymenoptera</taxon>
        <taxon>Apocrita</taxon>
        <taxon>Aculeata</taxon>
        <taxon>Vespoidea</taxon>
        <taxon>Vespidae</taxon>
        <taxon>Polistinae</taxon>
        <taxon>Polistini</taxon>
        <taxon>Polistes</taxon>
    </lineage>
</organism>
<dbReference type="PANTHER" id="PTHR19964">
    <property type="entry name" value="MULTIPLE PDZ DOMAIN PROTEIN"/>
    <property type="match status" value="1"/>
</dbReference>
<feature type="region of interest" description="Disordered" evidence="2">
    <location>
        <begin position="1803"/>
        <end position="1831"/>
    </location>
</feature>
<feature type="compositionally biased region" description="Polar residues" evidence="2">
    <location>
        <begin position="2248"/>
        <end position="2266"/>
    </location>
</feature>
<feature type="compositionally biased region" description="Polar residues" evidence="2">
    <location>
        <begin position="1142"/>
        <end position="1154"/>
    </location>
</feature>
<feature type="domain" description="L27" evidence="4">
    <location>
        <begin position="3"/>
        <end position="67"/>
    </location>
</feature>
<feature type="compositionally biased region" description="Basic and acidic residues" evidence="2">
    <location>
        <begin position="1155"/>
        <end position="1180"/>
    </location>
</feature>
<feature type="domain" description="PDZ" evidence="3">
    <location>
        <begin position="2964"/>
        <end position="3032"/>
    </location>
</feature>
<dbReference type="PANTHER" id="PTHR19964:SF92">
    <property type="entry name" value="PATJ HOMOLOG"/>
    <property type="match status" value="1"/>
</dbReference>
<name>A0ABM1I222_POLDO</name>
<dbReference type="Gene3D" id="2.30.42.10">
    <property type="match status" value="10"/>
</dbReference>
<dbReference type="SUPFAM" id="SSF101288">
    <property type="entry name" value="L27 domain"/>
    <property type="match status" value="1"/>
</dbReference>
<dbReference type="CDD" id="cd06672">
    <property type="entry name" value="PDZ8_MUPP1-PDZ7_PATJ-PDZ2_INAD-like"/>
    <property type="match status" value="1"/>
</dbReference>
<evidence type="ECO:0000259" key="3">
    <source>
        <dbReference type="PROSITE" id="PS50106"/>
    </source>
</evidence>
<feature type="region of interest" description="Disordered" evidence="2">
    <location>
        <begin position="1758"/>
        <end position="1778"/>
    </location>
</feature>
<feature type="domain" description="PDZ" evidence="3">
    <location>
        <begin position="1014"/>
        <end position="1090"/>
    </location>
</feature>
<dbReference type="Proteomes" id="UP000694924">
    <property type="component" value="Unplaced"/>
</dbReference>
<feature type="domain" description="PDZ" evidence="3">
    <location>
        <begin position="2330"/>
        <end position="2424"/>
    </location>
</feature>
<feature type="compositionally biased region" description="Basic and acidic residues" evidence="2">
    <location>
        <begin position="2205"/>
        <end position="2229"/>
    </location>
</feature>
<feature type="compositionally biased region" description="Basic and acidic residues" evidence="2">
    <location>
        <begin position="1803"/>
        <end position="1815"/>
    </location>
</feature>
<feature type="compositionally biased region" description="Low complexity" evidence="2">
    <location>
        <begin position="361"/>
        <end position="388"/>
    </location>
</feature>
<evidence type="ECO:0000259" key="4">
    <source>
        <dbReference type="PROSITE" id="PS51022"/>
    </source>
</evidence>
<feature type="domain" description="PDZ" evidence="3">
    <location>
        <begin position="173"/>
        <end position="260"/>
    </location>
</feature>
<dbReference type="RefSeq" id="XP_015174258.1">
    <property type="nucleotide sequence ID" value="XM_015318772.1"/>
</dbReference>
<feature type="compositionally biased region" description="Basic residues" evidence="2">
    <location>
        <begin position="2508"/>
        <end position="2518"/>
    </location>
</feature>
<feature type="compositionally biased region" description="Low complexity" evidence="2">
    <location>
        <begin position="340"/>
        <end position="352"/>
    </location>
</feature>
<reference evidence="6 7" key="1">
    <citation type="submission" date="2025-05" db="UniProtKB">
        <authorList>
            <consortium name="RefSeq"/>
        </authorList>
    </citation>
    <scope>IDENTIFICATION</scope>
    <source>
        <tissue evidence="6 7">Whole body</tissue>
    </source>
</reference>
<feature type="region of interest" description="Disordered" evidence="2">
    <location>
        <begin position="340"/>
        <end position="411"/>
    </location>
</feature>
<sequence length="3049" mass="335772">MSLSADISTALHLLEHIQERVEDCDDPKLRMYTTQDLQSMISLLEDPVFRSIVTIQDSLLELNSQLGQHPSILPGDFDINISGHLELSVPNTPVQPLGPITYQDLYPDSSELDDQRVPIAPLLHSSSEDTSAQVTSPSLVSEVMGMPPITTPTYAKEFKKVIEAAARGRQICTVQLYKPEGTSLGFSVVGLRSKDKGELGIFLQEIQPNGIAGCDGRLLEGDQILAIDGQPLDSNISHEQAISILQKARGLVELVVARSNQDVGNSLPTDELSGGSSSTAAAGGAAAVGGAAIIGAGVGVVAVGGGVSGVSGACLVGNNGNNNNNNNNINNNINNNNINNNNINNNNVNNNNQIGSDKDQSVSVSSIVTPIPTPKSSQPNSTTSATTPTPTPTPIPTPSSTPVPPTTGTGHGGLVIERSPSAVSDASRSGPDMVLNTEWAQVEVINLINDGSGLGFGIIGGRSTGVVVKTILPGGVADRDNRLQSGDHILQIGDVNLRGMGSEQVAAVLRQSGTHVRLVVARPVEPTSPDFQAIGSHAPIVPTKILGDPDELERYLVHSAPETYNIRHVQGGDASYDNGYMYSQESDARTSLIMDVVPRRNPVPIGAMPVIPTIPPVQIPELPVLSMEAIDVNSLPEMERFTVELKKDIYGLGITIAGYVCEKEELSGIFVKSISEGSAADLSNKIQINDRIVEVDGHSLQGYSNHEAVEVLRSTGQIVKLCLERYLRGPKYEQLQQAIAASELRLPQPSSPSITSLPSFPISADGETTTEIEPEGESHTTVDSAILQEADHESTTEEFDEATNVEALLSDPSSELTPQIRAAIKSKWQKIVGPDTEIVVAQLKKFAEGSGLGISLEGTVDVENGQEVRPHHYIRSILPEGPVGKNGTLRSGDELLEVNGYRLLGINHMEVVSVLKELPIHVRMVCGRNVASQDPLCPIDTAQHQAAFQTRSILGGSLQNLLPTTDRLVKAKSDGSLASTTTTATVTDASLNKMKSRSLEPLTGLAMWSSEPQIIELVKGERGLGFSILDYQDPMNPNETVIVIRSLVPGGVAQVDGKLIPGDRLLFVNDIALENATLDQAVQALKGAPKGTVRIGVAKPLPIPDSIVQRVPPICTVRRSRSFPNDESETTDRAADFEDFLSSRSGVTGVSTEQQQERKEDDNQRSQKQHQQDQLKRDEKQENEEQEEEEESVKCALVLSVEEKEEEEEEEEEEEDHWKDASPLTPICSPTMKKQLKITSKKKEEEEEEMDYTSRKLYTRTLPAKEEEDEHEEEEEEVIIPSAAFVAETISMIKKKDRKEIDEISDVITRIEQQAAPKVKLKKKKEEEEDDDDDDVKTKDGIAIKEKIHKDKDKSIDLSDMSSTLRKKIIPSDDKDTSYNNLESRPQPSSSQQQEQQQQLVASSETLDKSEESSDKIFKKRIRSEKDDDGGHGGGSSGVKRRSKRRCDVGERDRRSKDEEDRKMSSRRRSREERKSLKEQECIERVTQYLSKHRSLTTFTDPYSYSTFDEDSSLLRSLDDERKKRIEREAADKLKEQEDKDEELKFEEEIIDEFREIEQEKDKTSTKHEHCKLIKTIGDEQMISGVHLSVDSINFRVLDTRGLSAEYLNRSLKTSISDTEVMKAATDTTTTTTIKPRASSLRKRKVTVSSESSKESLLEESKKEVRIRETVQEIFFEDNNDQLCSNYQLPEVQLVKARIITAEEATLVRLENTDVNKVEVCSPAEIIVVKQPDDISQMVVEINKKKRFQLQLPTLGKSTSENKLTDDGEDELDDNKVSERNIKPEILLDLSKVSELVDDTVTKTDKDKDNKDKKLLSRTGSEGSKRGFTGAKSKFLDQQRVIAPIKVVSVLSLPSEPEPELTTLPKDHIVIQKEHYELGDDKSINEFANNESRLQERPDDQEDKKQQQSQQQQQQEQQQELKKEEEEVKLEDVIKDKKEELGVKDYEEILQQQEELLLLEEDEIINCQEEDNLISKEHSLEYQSQTLESQLESIVPPSSPSPPPVVSEQPPVVSEQPPVVSEQPPVVSAPPPPVVPRNFFKSVPDSWKREVCEDSFEDIQRSYKETQYSPREKREVETQTIQETKSTQCSPDQSLSSTTTAEIFETAGFHVALRFYQSPKREVQTQTQGESKSVQCSLDDFIYNNELSLDPNRSFVQKTKDNLFLVKSDRIQIQESKSIQCIPGDILLSTETPSKFVEDKEDDEREKQTSKKKTKKEEEETFSPRKEVEVQTYQESKAIQCTDEEFSSYESPQQQRQLERSSTSRPITLTTTTTTTTTITTGIKKAETSVSPSRKLTTVVFVEGKTIMTVTQRDHDGNVAWSNHWGPERLVEIYREPKTSLGLSIVGGKVDLHNGSSSKSQNISGIFIKNVLPNSPAGRTGDLKIGDRIIEVDGVDLRNSTHERAVEVIQAAGNPVCLLVQSLVHLTTENESHSQDGKSKNRLPVSGVAPGTPTASFRQKPSPISPARSITPEVIQSGIEDSEKTPSRDFKRQSIRSTDGAGPSARRSSMKKSIRKKAPSPPSNPGILREVSEERDDHVAPPQQVQKPPTKKYSSEESSEEEDIRELEGNVYTKGGMEISRKSAANVKRTKAEIDADPEEEDEYGYTGMKIQKKYHNLGHKVLMVKVEKERGSLGISLAGHKDRNRMAVFICGINPNGAAHKVGGLAVGDEILEVNGMVFKGRCHLNASALIKGMAGTCFKIIVHRKTQGADDVAVKPLISFPPILDESEQFSGYKGVRVVPVKKGQYGLGIMIIEGKHAEVGQGIFVSDIQEGSAAEQAGLQVGDLILAVNMDCLLGSTYDEATSLLKKAEGVVKLTVCNPNQSKIGQDGKEIKSPESEVKPVEKKEPEKPKEPEPPQDPKDCKIQVNKDTTIEFQKEKDKGIGFTITGGSDTPMGGVFILEVFPDGAAGKDGRLQAGDQILDICQESFKSIEHEQAHTAVMKVTGTIVMVVHRSDKPSEELEVELQKKSGKGAGLCLTGFKSGKGAYVSDLLPGGSALESGKICKGDRVVAICGQDVREAPVEDIAVHIKVSNPVQLKLARYKSAKQ</sequence>
<feature type="domain" description="PDZ" evidence="3">
    <location>
        <begin position="2873"/>
        <end position="2957"/>
    </location>
</feature>
<dbReference type="GeneID" id="107065261"/>
<feature type="domain" description="PDZ" evidence="3">
    <location>
        <begin position="642"/>
        <end position="727"/>
    </location>
</feature>
<feature type="domain" description="PDZ" evidence="3">
    <location>
        <begin position="840"/>
        <end position="930"/>
    </location>
</feature>
<feature type="compositionally biased region" description="Basic and acidic residues" evidence="2">
    <location>
        <begin position="2530"/>
        <end position="2539"/>
    </location>
</feature>
<feature type="region of interest" description="Disordered" evidence="2">
    <location>
        <begin position="1984"/>
        <end position="2035"/>
    </location>
</feature>